<organism evidence="2 3">
    <name type="scientific">Eufriesea mexicana</name>
    <dbReference type="NCBI Taxonomy" id="516756"/>
    <lineage>
        <taxon>Eukaryota</taxon>
        <taxon>Metazoa</taxon>
        <taxon>Ecdysozoa</taxon>
        <taxon>Arthropoda</taxon>
        <taxon>Hexapoda</taxon>
        <taxon>Insecta</taxon>
        <taxon>Pterygota</taxon>
        <taxon>Neoptera</taxon>
        <taxon>Endopterygota</taxon>
        <taxon>Hymenoptera</taxon>
        <taxon>Apocrita</taxon>
        <taxon>Aculeata</taxon>
        <taxon>Apoidea</taxon>
        <taxon>Anthophila</taxon>
        <taxon>Apidae</taxon>
        <taxon>Eufriesea</taxon>
    </lineage>
</organism>
<dbReference type="EMBL" id="KQ759840">
    <property type="protein sequence ID" value="OAD62643.1"/>
    <property type="molecule type" value="Genomic_DNA"/>
</dbReference>
<evidence type="ECO:0000313" key="2">
    <source>
        <dbReference type="EMBL" id="OAD62643.1"/>
    </source>
</evidence>
<dbReference type="AlphaFoldDB" id="A0A310SWE2"/>
<evidence type="ECO:0000313" key="3">
    <source>
        <dbReference type="Proteomes" id="UP000250275"/>
    </source>
</evidence>
<keyword evidence="3" id="KW-1185">Reference proteome</keyword>
<name>A0A310SWE2_9HYME</name>
<dbReference type="Gene3D" id="3.60.10.10">
    <property type="entry name" value="Endonuclease/exonuclease/phosphatase"/>
    <property type="match status" value="1"/>
</dbReference>
<gene>
    <name evidence="2" type="ORF">WN48_07158</name>
</gene>
<dbReference type="Proteomes" id="UP000250275">
    <property type="component" value="Unassembled WGS sequence"/>
</dbReference>
<dbReference type="GO" id="GO:0003824">
    <property type="term" value="F:catalytic activity"/>
    <property type="evidence" value="ECO:0007669"/>
    <property type="project" value="InterPro"/>
</dbReference>
<proteinExistence type="predicted"/>
<dbReference type="SUPFAM" id="SSF56219">
    <property type="entry name" value="DNase I-like"/>
    <property type="match status" value="1"/>
</dbReference>
<protein>
    <recommendedName>
        <fullName evidence="1">Endonuclease/exonuclease/phosphatase domain-containing protein</fullName>
    </recommendedName>
</protein>
<feature type="domain" description="Endonuclease/exonuclease/phosphatase" evidence="1">
    <location>
        <begin position="95"/>
        <end position="197"/>
    </location>
</feature>
<sequence length="341" mass="38192">MPLNSQHGGVVLFRPTYGQTFADVVRTLRTVNDNDNRLVAKSIIKTKDGSVLVRTKCDGRSQNDVNKLGGGGAASRIKAHGKGEDYVWVKVAGVTYISVYHTPNCSAAEFEQKVAALEDALRDTSGDVILAGDVNARAIERGMTTTNKRRRLLLEMAARLDLTAANERRVTTYRRPGYGASIPDVIFVTDGLRPRVERTCLIGKTVPPPVALNLKKLDMNKVTVQLDSERDPATMIPRCVVGRERAERLEEKTAVLLKRLCDASMPKKQTRRNKRSVYWWTEEIAGLRSECLRLRRRAQRARHQAVAGGLTEEYRAARQRLMHAINDNKKECLTELINEVD</sequence>
<reference evidence="2 3" key="1">
    <citation type="submission" date="2015-07" db="EMBL/GenBank/DDBJ databases">
        <title>The genome of Eufriesea mexicana.</title>
        <authorList>
            <person name="Pan H."/>
            <person name="Kapheim K."/>
        </authorList>
    </citation>
    <scope>NUCLEOTIDE SEQUENCE [LARGE SCALE GENOMIC DNA]</scope>
    <source>
        <strain evidence="2">0111107269</strain>
        <tissue evidence="2">Whole body</tissue>
    </source>
</reference>
<dbReference type="Pfam" id="PF14529">
    <property type="entry name" value="Exo_endo_phos_2"/>
    <property type="match status" value="1"/>
</dbReference>
<accession>A0A310SWE2</accession>
<dbReference type="InterPro" id="IPR036691">
    <property type="entry name" value="Endo/exonu/phosph_ase_sf"/>
</dbReference>
<dbReference type="InterPro" id="IPR005135">
    <property type="entry name" value="Endo/exonuclease/phosphatase"/>
</dbReference>
<evidence type="ECO:0000259" key="1">
    <source>
        <dbReference type="Pfam" id="PF14529"/>
    </source>
</evidence>